<evidence type="ECO:0000256" key="3">
    <source>
        <dbReference type="ARBA" id="ARBA00022559"/>
    </source>
</evidence>
<evidence type="ECO:0000256" key="10">
    <source>
        <dbReference type="PIRSR" id="PIRSR600823-3"/>
    </source>
</evidence>
<dbReference type="InterPro" id="IPR010255">
    <property type="entry name" value="Haem_peroxidase_sf"/>
</dbReference>
<dbReference type="AlphaFoldDB" id="M7YMS6"/>
<feature type="domain" description="Plant heme peroxidase family profile" evidence="12">
    <location>
        <begin position="42"/>
        <end position="157"/>
    </location>
</feature>
<protein>
    <submittedName>
        <fullName evidence="13">Peroxidase 64</fullName>
    </submittedName>
</protein>
<dbReference type="PROSITE" id="PS50873">
    <property type="entry name" value="PEROXIDASE_4"/>
    <property type="match status" value="1"/>
</dbReference>
<comment type="catalytic activity">
    <reaction evidence="1">
        <text>2 a phenolic donor + H2O2 = 2 a phenolic radical donor + 2 H2O</text>
        <dbReference type="Rhea" id="RHEA:56136"/>
        <dbReference type="ChEBI" id="CHEBI:15377"/>
        <dbReference type="ChEBI" id="CHEBI:16240"/>
        <dbReference type="ChEBI" id="CHEBI:139520"/>
        <dbReference type="ChEBI" id="CHEBI:139521"/>
        <dbReference type="EC" id="1.11.1.7"/>
    </reaction>
</comment>
<dbReference type="InterPro" id="IPR002016">
    <property type="entry name" value="Haem_peroxidase"/>
</dbReference>
<feature type="binding site" evidence="10">
    <location>
        <position position="82"/>
    </location>
    <ligand>
        <name>Ca(2+)</name>
        <dbReference type="ChEBI" id="CHEBI:29108"/>
        <label>2</label>
    </ligand>
</feature>
<keyword evidence="4" id="KW-0349">Heme</keyword>
<dbReference type="GO" id="GO:0042744">
    <property type="term" value="P:hydrogen peroxide catabolic process"/>
    <property type="evidence" value="ECO:0007669"/>
    <property type="project" value="UniProtKB-KW"/>
</dbReference>
<dbReference type="InterPro" id="IPR000823">
    <property type="entry name" value="Peroxidase_pln"/>
</dbReference>
<evidence type="ECO:0000313" key="13">
    <source>
        <dbReference type="EMBL" id="EMS51843.1"/>
    </source>
</evidence>
<comment type="similarity">
    <text evidence="11">Belongs to the peroxidase family.</text>
</comment>
<keyword evidence="8" id="KW-0408">Iron</keyword>
<dbReference type="PANTHER" id="PTHR31517:SF48">
    <property type="entry name" value="PEROXIDASE 16-RELATED"/>
    <property type="match status" value="1"/>
</dbReference>
<feature type="binding site" evidence="10">
    <location>
        <position position="89"/>
    </location>
    <ligand>
        <name>Ca(2+)</name>
        <dbReference type="ChEBI" id="CHEBI:29108"/>
        <label>2</label>
    </ligand>
</feature>
<name>M7YMS6_TRIUA</name>
<dbReference type="Gene3D" id="1.10.420.10">
    <property type="entry name" value="Peroxidase, domain 2"/>
    <property type="match status" value="1"/>
</dbReference>
<evidence type="ECO:0000259" key="12">
    <source>
        <dbReference type="PROSITE" id="PS50873"/>
    </source>
</evidence>
<evidence type="ECO:0000256" key="2">
    <source>
        <dbReference type="ARBA" id="ARBA00001970"/>
    </source>
</evidence>
<keyword evidence="9" id="KW-0376">Hydrogen peroxide</keyword>
<dbReference type="GO" id="GO:0020037">
    <property type="term" value="F:heme binding"/>
    <property type="evidence" value="ECO:0007669"/>
    <property type="project" value="InterPro"/>
</dbReference>
<sequence length="157" mass="16758">MADDAAAKKKATDDAEAAAAAAALAWPTEGRTSNHKGKGMGRIHGFRPGADVDPALNPSFAAALRRACPANNTARGAGSGMDSTSATFDNAYYRMLQSGRGLLSSDEVLLTHPKTRRFVALYAARQDAFFRAFVSSMLRMSALNQPGEVRANCRRHN</sequence>
<reference evidence="13" key="1">
    <citation type="journal article" date="2013" name="Nature">
        <title>Draft genome of the wheat A-genome progenitor Triticum urartu.</title>
        <authorList>
            <person name="Ling H.Q."/>
            <person name="Zhao S."/>
            <person name="Liu D."/>
            <person name="Wang J."/>
            <person name="Sun H."/>
            <person name="Zhang C."/>
            <person name="Fan H."/>
            <person name="Li D."/>
            <person name="Dong L."/>
            <person name="Tao Y."/>
            <person name="Gao C."/>
            <person name="Wu H."/>
            <person name="Li Y."/>
            <person name="Cui Y."/>
            <person name="Guo X."/>
            <person name="Zheng S."/>
            <person name="Wang B."/>
            <person name="Yu K."/>
            <person name="Liang Q."/>
            <person name="Yang W."/>
            <person name="Lou X."/>
            <person name="Chen J."/>
            <person name="Feng M."/>
            <person name="Jian J."/>
            <person name="Zhang X."/>
            <person name="Luo G."/>
            <person name="Jiang Y."/>
            <person name="Liu J."/>
            <person name="Wang Z."/>
            <person name="Sha Y."/>
            <person name="Zhang B."/>
            <person name="Wu H."/>
            <person name="Tang D."/>
            <person name="Shen Q."/>
            <person name="Xue P."/>
            <person name="Zou S."/>
            <person name="Wang X."/>
            <person name="Liu X."/>
            <person name="Wang F."/>
            <person name="Yang Y."/>
            <person name="An X."/>
            <person name="Dong Z."/>
            <person name="Zhang K."/>
            <person name="Zhang X."/>
            <person name="Luo M.C."/>
            <person name="Dvorak J."/>
            <person name="Tong Y."/>
            <person name="Wang J."/>
            <person name="Yang H."/>
            <person name="Li Z."/>
            <person name="Wang D."/>
            <person name="Zhang A."/>
            <person name="Wang J."/>
        </authorList>
    </citation>
    <scope>NUCLEOTIDE SEQUENCE</scope>
</reference>
<dbReference type="PANTHER" id="PTHR31517">
    <property type="match status" value="1"/>
</dbReference>
<evidence type="ECO:0000256" key="8">
    <source>
        <dbReference type="ARBA" id="ARBA00023004"/>
    </source>
</evidence>
<dbReference type="STRING" id="4572.M7YMS6"/>
<evidence type="ECO:0000256" key="6">
    <source>
        <dbReference type="ARBA" id="ARBA00022837"/>
    </source>
</evidence>
<gene>
    <name evidence="13" type="ORF">TRIUR3_33073</name>
</gene>
<dbReference type="eggNOG" id="ENOG502QSER">
    <property type="taxonomic scope" value="Eukaryota"/>
</dbReference>
<evidence type="ECO:0000256" key="5">
    <source>
        <dbReference type="ARBA" id="ARBA00022723"/>
    </source>
</evidence>
<keyword evidence="5 10" id="KW-0479">Metal-binding</keyword>
<dbReference type="GO" id="GO:0046872">
    <property type="term" value="F:metal ion binding"/>
    <property type="evidence" value="ECO:0007669"/>
    <property type="project" value="UniProtKB-KW"/>
</dbReference>
<keyword evidence="7" id="KW-0560">Oxidoreductase</keyword>
<keyword evidence="6 10" id="KW-0106">Calcium</keyword>
<keyword evidence="3 13" id="KW-0575">Peroxidase</keyword>
<dbReference type="EMBL" id="KD214702">
    <property type="protein sequence ID" value="EMS51843.1"/>
    <property type="molecule type" value="Genomic_DNA"/>
</dbReference>
<dbReference type="Pfam" id="PF00141">
    <property type="entry name" value="peroxidase"/>
    <property type="match status" value="1"/>
</dbReference>
<dbReference type="GO" id="GO:0006979">
    <property type="term" value="P:response to oxidative stress"/>
    <property type="evidence" value="ECO:0007669"/>
    <property type="project" value="InterPro"/>
</dbReference>
<evidence type="ECO:0000256" key="9">
    <source>
        <dbReference type="ARBA" id="ARBA00023324"/>
    </source>
</evidence>
<evidence type="ECO:0000256" key="11">
    <source>
        <dbReference type="RuleBase" id="RU004241"/>
    </source>
</evidence>
<comment type="cofactor">
    <cofactor evidence="2">
        <name>heme b</name>
        <dbReference type="ChEBI" id="CHEBI:60344"/>
    </cofactor>
</comment>
<evidence type="ECO:0000256" key="4">
    <source>
        <dbReference type="ARBA" id="ARBA00022617"/>
    </source>
</evidence>
<comment type="cofactor">
    <cofactor evidence="10">
        <name>Ca(2+)</name>
        <dbReference type="ChEBI" id="CHEBI:29108"/>
    </cofactor>
    <text evidence="10">Binds 2 calcium ions per subunit.</text>
</comment>
<evidence type="ECO:0000256" key="7">
    <source>
        <dbReference type="ARBA" id="ARBA00023002"/>
    </source>
</evidence>
<dbReference type="Gene3D" id="1.10.520.10">
    <property type="match status" value="1"/>
</dbReference>
<organism evidence="13">
    <name type="scientific">Triticum urartu</name>
    <name type="common">Red wild einkorn</name>
    <name type="synonym">Crithodium urartu</name>
    <dbReference type="NCBI Taxonomy" id="4572"/>
    <lineage>
        <taxon>Eukaryota</taxon>
        <taxon>Viridiplantae</taxon>
        <taxon>Streptophyta</taxon>
        <taxon>Embryophyta</taxon>
        <taxon>Tracheophyta</taxon>
        <taxon>Spermatophyta</taxon>
        <taxon>Magnoliopsida</taxon>
        <taxon>Liliopsida</taxon>
        <taxon>Poales</taxon>
        <taxon>Poaceae</taxon>
        <taxon>BOP clade</taxon>
        <taxon>Pooideae</taxon>
        <taxon>Triticodae</taxon>
        <taxon>Triticeae</taxon>
        <taxon>Triticinae</taxon>
        <taxon>Triticum</taxon>
    </lineage>
</organism>
<proteinExistence type="inferred from homology"/>
<dbReference type="GO" id="GO:0140825">
    <property type="term" value="F:lactoperoxidase activity"/>
    <property type="evidence" value="ECO:0007669"/>
    <property type="project" value="UniProtKB-EC"/>
</dbReference>
<dbReference type="SUPFAM" id="SSF48113">
    <property type="entry name" value="Heme-dependent peroxidases"/>
    <property type="match status" value="1"/>
</dbReference>
<accession>M7YMS6</accession>
<evidence type="ECO:0000256" key="1">
    <source>
        <dbReference type="ARBA" id="ARBA00000189"/>
    </source>
</evidence>